<dbReference type="PANTHER" id="PTHR21301:SF10">
    <property type="entry name" value="REVERSE TRANSCRIPTASE DOMAIN-CONTAINING PROTEIN"/>
    <property type="match status" value="1"/>
</dbReference>
<feature type="non-terminal residue" evidence="2">
    <location>
        <position position="1"/>
    </location>
</feature>
<accession>A0A151J9B4</accession>
<dbReference type="InterPro" id="IPR035901">
    <property type="entry name" value="GIY-YIG_endonuc_sf"/>
</dbReference>
<dbReference type="EMBL" id="KQ979414">
    <property type="protein sequence ID" value="KYN21658.1"/>
    <property type="molecule type" value="Genomic_DNA"/>
</dbReference>
<proteinExistence type="predicted"/>
<dbReference type="AlphaFoldDB" id="A0A151J9B4"/>
<sequence length="333" mass="38798">SPIIADMVLQDLEMTAIEKLLKKPLFYFRYVDDIILALLSDNISDTLNIFNSLYERLQFTLEFGDGGRINFLDTMIIIDNNRIMFDVFHKSTYSGRFLNFHSNHPNCHKKGTLISSIDKVLTLSHPIFIQKNLINVIDAFLKNCYPLSYIFTTVKNRIKYHTLNNEKKKSNPLVREKYFTIPYVKSISESFLPISTMFHCKLAFTIPNTLKSFIRRGKDKLEFLSNQNIVYTISCKNCDASYVGQTKRRLKEHKSDIRNNTGSPSVITDHRVTFDHNFKWDEAKILDNEDSYGKRLVSEMIYIKRQKHGINKMQDTESLPDSYSNIIQALYPS</sequence>
<organism evidence="2 3">
    <name type="scientific">Trachymyrmex cornetzi</name>
    <dbReference type="NCBI Taxonomy" id="471704"/>
    <lineage>
        <taxon>Eukaryota</taxon>
        <taxon>Metazoa</taxon>
        <taxon>Ecdysozoa</taxon>
        <taxon>Arthropoda</taxon>
        <taxon>Hexapoda</taxon>
        <taxon>Insecta</taxon>
        <taxon>Pterygota</taxon>
        <taxon>Neoptera</taxon>
        <taxon>Endopterygota</taxon>
        <taxon>Hymenoptera</taxon>
        <taxon>Apocrita</taxon>
        <taxon>Aculeata</taxon>
        <taxon>Formicoidea</taxon>
        <taxon>Formicidae</taxon>
        <taxon>Myrmicinae</taxon>
        <taxon>Trachymyrmex</taxon>
    </lineage>
</organism>
<dbReference type="CDD" id="cd10442">
    <property type="entry name" value="GIY-YIG_PLEs"/>
    <property type="match status" value="1"/>
</dbReference>
<dbReference type="Proteomes" id="UP000078492">
    <property type="component" value="Unassembled WGS sequence"/>
</dbReference>
<feature type="domain" description="Helix-turn-helix" evidence="1">
    <location>
        <begin position="96"/>
        <end position="154"/>
    </location>
</feature>
<dbReference type="STRING" id="471704.A0A151J9B4"/>
<dbReference type="InterPro" id="IPR058912">
    <property type="entry name" value="HTH_animal"/>
</dbReference>
<evidence type="ECO:0000259" key="1">
    <source>
        <dbReference type="Pfam" id="PF26215"/>
    </source>
</evidence>
<dbReference type="PANTHER" id="PTHR21301">
    <property type="entry name" value="REVERSE TRANSCRIPTASE"/>
    <property type="match status" value="1"/>
</dbReference>
<evidence type="ECO:0000313" key="3">
    <source>
        <dbReference type="Proteomes" id="UP000078492"/>
    </source>
</evidence>
<gene>
    <name evidence="2" type="ORF">ALC57_05966</name>
</gene>
<protein>
    <recommendedName>
        <fullName evidence="1">Helix-turn-helix domain-containing protein</fullName>
    </recommendedName>
</protein>
<evidence type="ECO:0000313" key="2">
    <source>
        <dbReference type="EMBL" id="KYN21658.1"/>
    </source>
</evidence>
<name>A0A151J9B4_9HYME</name>
<dbReference type="Pfam" id="PF26215">
    <property type="entry name" value="HTH_animal"/>
    <property type="match status" value="1"/>
</dbReference>
<keyword evidence="3" id="KW-1185">Reference proteome</keyword>
<dbReference type="Gene3D" id="3.40.1440.10">
    <property type="entry name" value="GIY-YIG endonuclease"/>
    <property type="match status" value="1"/>
</dbReference>
<reference evidence="2 3" key="1">
    <citation type="submission" date="2015-09" db="EMBL/GenBank/DDBJ databases">
        <title>Trachymyrmex cornetzi WGS genome.</title>
        <authorList>
            <person name="Nygaard S."/>
            <person name="Hu H."/>
            <person name="Boomsma J."/>
            <person name="Zhang G."/>
        </authorList>
    </citation>
    <scope>NUCLEOTIDE SEQUENCE [LARGE SCALE GENOMIC DNA]</scope>
    <source>
        <strain evidence="2">Tcor2-1</strain>
        <tissue evidence="2">Whole body</tissue>
    </source>
</reference>